<gene>
    <name evidence="1" type="ORF">HID58_086647</name>
</gene>
<keyword evidence="2" id="KW-1185">Reference proteome</keyword>
<organism evidence="1 2">
    <name type="scientific">Brassica napus</name>
    <name type="common">Rape</name>
    <dbReference type="NCBI Taxonomy" id="3708"/>
    <lineage>
        <taxon>Eukaryota</taxon>
        <taxon>Viridiplantae</taxon>
        <taxon>Streptophyta</taxon>
        <taxon>Embryophyta</taxon>
        <taxon>Tracheophyta</taxon>
        <taxon>Spermatophyta</taxon>
        <taxon>Magnoliopsida</taxon>
        <taxon>eudicotyledons</taxon>
        <taxon>Gunneridae</taxon>
        <taxon>Pentapetalae</taxon>
        <taxon>rosids</taxon>
        <taxon>malvids</taxon>
        <taxon>Brassicales</taxon>
        <taxon>Brassicaceae</taxon>
        <taxon>Brassiceae</taxon>
        <taxon>Brassica</taxon>
    </lineage>
</organism>
<dbReference type="EMBL" id="JAGKQM010000019">
    <property type="protein sequence ID" value="KAH0858386.1"/>
    <property type="molecule type" value="Genomic_DNA"/>
</dbReference>
<evidence type="ECO:0000313" key="2">
    <source>
        <dbReference type="Proteomes" id="UP000824890"/>
    </source>
</evidence>
<accession>A0ABQ7XTM9</accession>
<protein>
    <submittedName>
        <fullName evidence="1">Uncharacterized protein</fullName>
    </submittedName>
</protein>
<reference evidence="1 2" key="1">
    <citation type="submission" date="2021-05" db="EMBL/GenBank/DDBJ databases">
        <title>Genome Assembly of Synthetic Allotetraploid Brassica napus Reveals Homoeologous Exchanges between Subgenomes.</title>
        <authorList>
            <person name="Davis J.T."/>
        </authorList>
    </citation>
    <scope>NUCLEOTIDE SEQUENCE [LARGE SCALE GENOMIC DNA]</scope>
    <source>
        <strain evidence="2">cv. Da-Ae</strain>
        <tissue evidence="1">Seedling</tissue>
    </source>
</reference>
<name>A0ABQ7XTM9_BRANA</name>
<feature type="non-terminal residue" evidence="1">
    <location>
        <position position="1"/>
    </location>
</feature>
<proteinExistence type="predicted"/>
<comment type="caution">
    <text evidence="1">The sequence shown here is derived from an EMBL/GenBank/DDBJ whole genome shotgun (WGS) entry which is preliminary data.</text>
</comment>
<evidence type="ECO:0000313" key="1">
    <source>
        <dbReference type="EMBL" id="KAH0858386.1"/>
    </source>
</evidence>
<dbReference type="Proteomes" id="UP000824890">
    <property type="component" value="Unassembled WGS sequence"/>
</dbReference>
<sequence>VHPLNESTKAFFNHGTTSSSTYPASLYNLISLAKYRWMMMSLGTFKILLKNMNSTKEVTHRIGALPQELALAVPVTTRMVLNTEIEGRDDESEDWLLDRSIPNCEAFECFPLQSKEISSCTISSSRLSLYESPIVVVLSTSIGPGFKWDALHFACICSDPTLKQSVLSWGYNDLLALELRILFKQEILFFQCRFSLFFFGLLPCDSWSFTNFFCLLKNCTIPIVHYVIMVQERENAEEVDVLTKGASSAEEARNNSKGGMCRCCTLLLFNLLDVWLKDFITSTRRYR</sequence>